<keyword evidence="4" id="KW-1185">Reference proteome</keyword>
<protein>
    <recommendedName>
        <fullName evidence="2">DUF4283 domain-containing protein</fullName>
    </recommendedName>
</protein>
<dbReference type="Proteomes" id="UP001152523">
    <property type="component" value="Unassembled WGS sequence"/>
</dbReference>
<dbReference type="PANTHER" id="PTHR31286:SF168">
    <property type="entry name" value="DUF4283 DOMAIN-CONTAINING PROTEIN"/>
    <property type="match status" value="1"/>
</dbReference>
<feature type="region of interest" description="Disordered" evidence="1">
    <location>
        <begin position="123"/>
        <end position="157"/>
    </location>
</feature>
<feature type="region of interest" description="Disordered" evidence="1">
    <location>
        <begin position="426"/>
        <end position="463"/>
    </location>
</feature>
<evidence type="ECO:0000313" key="3">
    <source>
        <dbReference type="EMBL" id="CAH9135343.1"/>
    </source>
</evidence>
<name>A0AAV0FI62_9ASTE</name>
<proteinExistence type="predicted"/>
<reference evidence="3" key="1">
    <citation type="submission" date="2022-07" db="EMBL/GenBank/DDBJ databases">
        <authorList>
            <person name="Macas J."/>
            <person name="Novak P."/>
            <person name="Neumann P."/>
        </authorList>
    </citation>
    <scope>NUCLEOTIDE SEQUENCE</scope>
</reference>
<gene>
    <name evidence="3" type="ORF">CEPIT_LOCUS34432</name>
</gene>
<feature type="domain" description="DUF4283" evidence="2">
    <location>
        <begin position="214"/>
        <end position="293"/>
    </location>
</feature>
<dbReference type="EMBL" id="CAMAPF010000987">
    <property type="protein sequence ID" value="CAH9135343.1"/>
    <property type="molecule type" value="Genomic_DNA"/>
</dbReference>
<accession>A0AAV0FI62</accession>
<dbReference type="AlphaFoldDB" id="A0AAV0FI62"/>
<feature type="region of interest" description="Disordered" evidence="1">
    <location>
        <begin position="48"/>
        <end position="86"/>
    </location>
</feature>
<dbReference type="PANTHER" id="PTHR31286">
    <property type="entry name" value="GLYCINE-RICH CELL WALL STRUCTURAL PROTEIN 1.8-LIKE"/>
    <property type="match status" value="1"/>
</dbReference>
<evidence type="ECO:0000313" key="4">
    <source>
        <dbReference type="Proteomes" id="UP001152523"/>
    </source>
</evidence>
<dbReference type="InterPro" id="IPR040256">
    <property type="entry name" value="At4g02000-like"/>
</dbReference>
<dbReference type="Pfam" id="PF14111">
    <property type="entry name" value="DUF4283"/>
    <property type="match status" value="1"/>
</dbReference>
<comment type="caution">
    <text evidence="3">The sequence shown here is derived from an EMBL/GenBank/DDBJ whole genome shotgun (WGS) entry which is preliminary data.</text>
</comment>
<feature type="compositionally biased region" description="Basic and acidic residues" evidence="1">
    <location>
        <begin position="127"/>
        <end position="136"/>
    </location>
</feature>
<dbReference type="InterPro" id="IPR025558">
    <property type="entry name" value="DUF4283"/>
</dbReference>
<evidence type="ECO:0000256" key="1">
    <source>
        <dbReference type="SAM" id="MobiDB-lite"/>
    </source>
</evidence>
<organism evidence="3 4">
    <name type="scientific">Cuscuta epithymum</name>
    <dbReference type="NCBI Taxonomy" id="186058"/>
    <lineage>
        <taxon>Eukaryota</taxon>
        <taxon>Viridiplantae</taxon>
        <taxon>Streptophyta</taxon>
        <taxon>Embryophyta</taxon>
        <taxon>Tracheophyta</taxon>
        <taxon>Spermatophyta</taxon>
        <taxon>Magnoliopsida</taxon>
        <taxon>eudicotyledons</taxon>
        <taxon>Gunneridae</taxon>
        <taxon>Pentapetalae</taxon>
        <taxon>asterids</taxon>
        <taxon>lamiids</taxon>
        <taxon>Solanales</taxon>
        <taxon>Convolvulaceae</taxon>
        <taxon>Cuscuteae</taxon>
        <taxon>Cuscuta</taxon>
        <taxon>Cuscuta subgen. Cuscuta</taxon>
    </lineage>
</organism>
<evidence type="ECO:0000259" key="2">
    <source>
        <dbReference type="Pfam" id="PF14111"/>
    </source>
</evidence>
<feature type="compositionally biased region" description="Polar residues" evidence="1">
    <location>
        <begin position="431"/>
        <end position="459"/>
    </location>
</feature>
<sequence>MAGKKQGKPVATPSVNTRSRAAVGFNALDGLDDNFPALLGGKSEKQTVVSMAGPGSSNSAMEMLVPGDPMLSSGMQGNANKPAAVSGSSTERYISGNKQATDALIKTPGQRGIEHKEQTVVQTDPRFANKDGKSPPKEPVNAKPMAVTPDNTQPTKKPTLAVTTDALARAATTEPWSALFKDNRDPRHGIKLKYVPPKGDTLDFGDRILPSMVEMWGFCLVGHFTGNFPGLKAVHELRATWGVKCLVRSHNKGWVIFKFTNEEDRTKVLHNGPYNVFGKLLMLKELSDDFSFEDEEFLKVPIWVKFPKLPMKLWNDEAMSEVASMVGVPITTDKITQERTNNEYARVLIEVDVSKPPPLSFPIRLPSKKVFKQCVLYETFPSYCFHCKEFGHHPFICKKLAKQVDGATAAQETAAAQPTGCCPDPTGYKGQKSSQESANAATVNRVDQGTDVTNLTAQEPSKAAEKEPEVIVEDIDRIVMEEKDLKFNDVVIKCEVINGKTLKLVVKPFRFVHASVIRVDTSLRLTDDLDKKGLTFTAKCLEGMPGVAKKKGEVCFDSKFTTPFRAFFGV</sequence>